<dbReference type="InterPro" id="IPR003680">
    <property type="entry name" value="Flavodoxin_fold"/>
</dbReference>
<dbReference type="OrthoDB" id="9798454at2"/>
<name>A0A6I6LSM2_STUST</name>
<feature type="domain" description="Flavodoxin-like fold" evidence="3">
    <location>
        <begin position="1"/>
        <end position="182"/>
    </location>
</feature>
<dbReference type="PANTHER" id="PTHR10204">
    <property type="entry name" value="NAD P H OXIDOREDUCTASE-RELATED"/>
    <property type="match status" value="1"/>
</dbReference>
<comment type="similarity">
    <text evidence="1">Belongs to the NAD(P)H dehydrogenase (quinone) family.</text>
</comment>
<evidence type="ECO:0000256" key="2">
    <source>
        <dbReference type="ARBA" id="ARBA00023002"/>
    </source>
</evidence>
<keyword evidence="2" id="KW-0560">Oxidoreductase</keyword>
<accession>A0A6I6LSM2</accession>
<dbReference type="AlphaFoldDB" id="A0A6I6LSM2"/>
<protein>
    <submittedName>
        <fullName evidence="4">Flavodoxin family protein</fullName>
    </submittedName>
</protein>
<dbReference type="Pfam" id="PF02525">
    <property type="entry name" value="Flavodoxin_2"/>
    <property type="match status" value="1"/>
</dbReference>
<dbReference type="InterPro" id="IPR029039">
    <property type="entry name" value="Flavoprotein-like_sf"/>
</dbReference>
<gene>
    <name evidence="4" type="ORF">GQA94_15425</name>
</gene>
<reference evidence="4 5" key="1">
    <citation type="submission" date="2019-12" db="EMBL/GenBank/DDBJ databases">
        <title>Complete genome sequence of Pseudomonas stutzeri.</title>
        <authorList>
            <person name="Lim S.R."/>
            <person name="Kim J.H."/>
        </authorList>
    </citation>
    <scope>NUCLEOTIDE SEQUENCE [LARGE SCALE GENOMIC DNA]</scope>
    <source>
        <strain evidence="4 5">PM101005</strain>
    </source>
</reference>
<dbReference type="Gene3D" id="3.40.50.360">
    <property type="match status" value="1"/>
</dbReference>
<proteinExistence type="inferred from homology"/>
<dbReference type="InterPro" id="IPR051545">
    <property type="entry name" value="NAD(P)H_dehydrogenase_qn"/>
</dbReference>
<dbReference type="PANTHER" id="PTHR10204:SF34">
    <property type="entry name" value="NAD(P)H DEHYDROGENASE [QUINONE] 1 ISOFORM 1"/>
    <property type="match status" value="1"/>
</dbReference>
<dbReference type="RefSeq" id="WP_158188847.1">
    <property type="nucleotide sequence ID" value="NZ_CP046902.1"/>
</dbReference>
<evidence type="ECO:0000313" key="4">
    <source>
        <dbReference type="EMBL" id="QGZ31386.1"/>
    </source>
</evidence>
<sequence length="206" mass="22349">MHTLIVVSHPEPHSLTHRLAAQVADGVIAADPGHSFEIADLAAEAFDPQFREADLAVHRRTGAIAADVAAEQARIDRADALVLVYPIYWWSMPALLKGWIDRVFSNGWAFDYAGDASLVKKLGHLRVHLIGVGGADGGTYERHGYLSAMKTQIDHGIFDYCGATVATSTVLLDSESREPTAHFETARMIGRSLFGTAHDTAPAFSR</sequence>
<dbReference type="GO" id="GO:0003955">
    <property type="term" value="F:NAD(P)H dehydrogenase (quinone) activity"/>
    <property type="evidence" value="ECO:0007669"/>
    <property type="project" value="TreeGrafter"/>
</dbReference>
<dbReference type="GO" id="GO:0005829">
    <property type="term" value="C:cytosol"/>
    <property type="evidence" value="ECO:0007669"/>
    <property type="project" value="TreeGrafter"/>
</dbReference>
<organism evidence="4 5">
    <name type="scientific">Stutzerimonas stutzeri</name>
    <name type="common">Pseudomonas stutzeri</name>
    <dbReference type="NCBI Taxonomy" id="316"/>
    <lineage>
        <taxon>Bacteria</taxon>
        <taxon>Pseudomonadati</taxon>
        <taxon>Pseudomonadota</taxon>
        <taxon>Gammaproteobacteria</taxon>
        <taxon>Pseudomonadales</taxon>
        <taxon>Pseudomonadaceae</taxon>
        <taxon>Stutzerimonas</taxon>
    </lineage>
</organism>
<evidence type="ECO:0000256" key="1">
    <source>
        <dbReference type="ARBA" id="ARBA00006252"/>
    </source>
</evidence>
<evidence type="ECO:0000313" key="5">
    <source>
        <dbReference type="Proteomes" id="UP000438983"/>
    </source>
</evidence>
<dbReference type="Proteomes" id="UP000438983">
    <property type="component" value="Chromosome"/>
</dbReference>
<dbReference type="SUPFAM" id="SSF52218">
    <property type="entry name" value="Flavoproteins"/>
    <property type="match status" value="1"/>
</dbReference>
<dbReference type="EMBL" id="CP046902">
    <property type="protein sequence ID" value="QGZ31386.1"/>
    <property type="molecule type" value="Genomic_DNA"/>
</dbReference>
<evidence type="ECO:0000259" key="3">
    <source>
        <dbReference type="Pfam" id="PF02525"/>
    </source>
</evidence>